<reference evidence="2" key="1">
    <citation type="submission" date="2021-03" db="EMBL/GenBank/DDBJ databases">
        <authorList>
            <person name="Bekaert M."/>
        </authorList>
    </citation>
    <scope>NUCLEOTIDE SEQUENCE</scope>
</reference>
<evidence type="ECO:0000256" key="1">
    <source>
        <dbReference type="SAM" id="MobiDB-lite"/>
    </source>
</evidence>
<gene>
    <name evidence="2" type="ORF">MEDL_52441</name>
</gene>
<organism evidence="2 3">
    <name type="scientific">Mytilus edulis</name>
    <name type="common">Blue mussel</name>
    <dbReference type="NCBI Taxonomy" id="6550"/>
    <lineage>
        <taxon>Eukaryota</taxon>
        <taxon>Metazoa</taxon>
        <taxon>Spiralia</taxon>
        <taxon>Lophotrochozoa</taxon>
        <taxon>Mollusca</taxon>
        <taxon>Bivalvia</taxon>
        <taxon>Autobranchia</taxon>
        <taxon>Pteriomorphia</taxon>
        <taxon>Mytilida</taxon>
        <taxon>Mytiloidea</taxon>
        <taxon>Mytilidae</taxon>
        <taxon>Mytilinae</taxon>
        <taxon>Mytilus</taxon>
    </lineage>
</organism>
<accession>A0A8S3U3Q8</accession>
<keyword evidence="3" id="KW-1185">Reference proteome</keyword>
<evidence type="ECO:0000313" key="3">
    <source>
        <dbReference type="Proteomes" id="UP000683360"/>
    </source>
</evidence>
<sequence>MQVSTTITNGTAVLRVRGTFGASKIVSINSFGGNTYLHLRTPKKNESGWKSYTMTVSIYKEMIMMISPDHLINIAEKFHIQVSVYQSTEKQYALVPTSAMYVRSVHQWVKVQDLLPPLTTVNLATLVWTSQHHHHHQPQLHLPTMTNQGNVCKGKTNAINTSRSITTNITNIFIFRRRRAKGIVCKGKTSLITSRSTPPPSPTSSYDDSTDDSVPAAISFDLTNRSFQEPSVVNESTIVADNTFNDVPAEELVTTYTVINRGTEKGRDKLVDNRSSRKEHFVPGPQPHNHPAVPGSDVAVRISAEVKSRAAADMFEPAAAIVEQVVQEKGDPALPAGSRQPTGNL</sequence>
<dbReference type="Proteomes" id="UP000683360">
    <property type="component" value="Unassembled WGS sequence"/>
</dbReference>
<feature type="region of interest" description="Disordered" evidence="1">
    <location>
        <begin position="264"/>
        <end position="295"/>
    </location>
</feature>
<comment type="caution">
    <text evidence="2">The sequence shown here is derived from an EMBL/GenBank/DDBJ whole genome shotgun (WGS) entry which is preliminary data.</text>
</comment>
<dbReference type="EMBL" id="CAJPWZ010002549">
    <property type="protein sequence ID" value="CAG2240133.1"/>
    <property type="molecule type" value="Genomic_DNA"/>
</dbReference>
<dbReference type="AlphaFoldDB" id="A0A8S3U3Q8"/>
<name>A0A8S3U3Q8_MYTED</name>
<proteinExistence type="predicted"/>
<feature type="region of interest" description="Disordered" evidence="1">
    <location>
        <begin position="191"/>
        <end position="212"/>
    </location>
</feature>
<evidence type="ECO:0000313" key="2">
    <source>
        <dbReference type="EMBL" id="CAG2240133.1"/>
    </source>
</evidence>
<feature type="compositionally biased region" description="Basic and acidic residues" evidence="1">
    <location>
        <begin position="264"/>
        <end position="281"/>
    </location>
</feature>
<dbReference type="OrthoDB" id="6154439at2759"/>
<protein>
    <submittedName>
        <fullName evidence="2">Uncharacterized protein</fullName>
    </submittedName>
</protein>